<evidence type="ECO:0000256" key="7">
    <source>
        <dbReference type="ARBA" id="ARBA00022723"/>
    </source>
</evidence>
<keyword evidence="9" id="KW-0378">Hydrolase</keyword>
<sequence>MHVFCDGACEPNPGPGGWAFVAYDDGAEIFSAHGNASQTTNNVMEMTGALQAILWISANAADRQARLHCDSQYVVKGCNEWRHSWKRKNWMRGVNAPVKNLELWQELDAALLAFPLTLSWVKGHAGVMGNERADELSFAAARAAGSSEIAVDHLTAAYRQIMARN</sequence>
<evidence type="ECO:0000256" key="2">
    <source>
        <dbReference type="ARBA" id="ARBA00001946"/>
    </source>
</evidence>
<feature type="domain" description="RNase H type-1" evidence="11">
    <location>
        <begin position="1"/>
        <end position="142"/>
    </location>
</feature>
<dbReference type="EC" id="3.1.26.4" evidence="5"/>
<dbReference type="Pfam" id="PF00075">
    <property type="entry name" value="RNase_H"/>
    <property type="match status" value="1"/>
</dbReference>
<evidence type="ECO:0000256" key="1">
    <source>
        <dbReference type="ARBA" id="ARBA00000077"/>
    </source>
</evidence>
<keyword evidence="7" id="KW-0479">Metal-binding</keyword>
<dbReference type="CDD" id="cd09278">
    <property type="entry name" value="RNase_HI_prokaryote_like"/>
    <property type="match status" value="1"/>
</dbReference>
<comment type="caution">
    <text evidence="12">The sequence shown here is derived from an EMBL/GenBank/DDBJ whole genome shotgun (WGS) entry which is preliminary data.</text>
</comment>
<dbReference type="InterPro" id="IPR002156">
    <property type="entry name" value="RNaseH_domain"/>
</dbReference>
<dbReference type="InterPro" id="IPR050092">
    <property type="entry name" value="RNase_H"/>
</dbReference>
<evidence type="ECO:0000259" key="11">
    <source>
        <dbReference type="PROSITE" id="PS50879"/>
    </source>
</evidence>
<comment type="similarity">
    <text evidence="3">Belongs to the RNase H family.</text>
</comment>
<evidence type="ECO:0000256" key="4">
    <source>
        <dbReference type="ARBA" id="ARBA00011245"/>
    </source>
</evidence>
<evidence type="ECO:0000256" key="5">
    <source>
        <dbReference type="ARBA" id="ARBA00012180"/>
    </source>
</evidence>
<dbReference type="Proteomes" id="UP000717752">
    <property type="component" value="Unassembled WGS sequence"/>
</dbReference>
<dbReference type="SUPFAM" id="SSF53098">
    <property type="entry name" value="Ribonuclease H-like"/>
    <property type="match status" value="1"/>
</dbReference>
<keyword evidence="8" id="KW-0255">Endonuclease</keyword>
<evidence type="ECO:0000313" key="12">
    <source>
        <dbReference type="EMBL" id="MBW9053443.1"/>
    </source>
</evidence>
<keyword evidence="10" id="KW-0460">Magnesium</keyword>
<evidence type="ECO:0000313" key="13">
    <source>
        <dbReference type="Proteomes" id="UP000717752"/>
    </source>
</evidence>
<comment type="catalytic activity">
    <reaction evidence="1">
        <text>Endonucleolytic cleavage to 5'-phosphomonoester.</text>
        <dbReference type="EC" id="3.1.26.4"/>
    </reaction>
</comment>
<dbReference type="EMBL" id="JAEUAK010000004">
    <property type="protein sequence ID" value="MBW9053443.1"/>
    <property type="molecule type" value="Genomic_DNA"/>
</dbReference>
<dbReference type="InterPro" id="IPR022892">
    <property type="entry name" value="RNaseHI"/>
</dbReference>
<comment type="subunit">
    <text evidence="4">Monomer.</text>
</comment>
<comment type="cofactor">
    <cofactor evidence="2">
        <name>Mg(2+)</name>
        <dbReference type="ChEBI" id="CHEBI:18420"/>
    </cofactor>
</comment>
<evidence type="ECO:0000256" key="9">
    <source>
        <dbReference type="ARBA" id="ARBA00022801"/>
    </source>
</evidence>
<dbReference type="Gene3D" id="3.30.420.10">
    <property type="entry name" value="Ribonuclease H-like superfamily/Ribonuclease H"/>
    <property type="match status" value="1"/>
</dbReference>
<evidence type="ECO:0000256" key="8">
    <source>
        <dbReference type="ARBA" id="ARBA00022759"/>
    </source>
</evidence>
<keyword evidence="6" id="KW-0540">Nuclease</keyword>
<dbReference type="PROSITE" id="PS50879">
    <property type="entry name" value="RNASE_H_1"/>
    <property type="match status" value="1"/>
</dbReference>
<gene>
    <name evidence="12" type="ORF">JNB85_13595</name>
</gene>
<evidence type="ECO:0000256" key="3">
    <source>
        <dbReference type="ARBA" id="ARBA00005300"/>
    </source>
</evidence>
<dbReference type="PANTHER" id="PTHR10642:SF26">
    <property type="entry name" value="RIBONUCLEASE H1"/>
    <property type="match status" value="1"/>
</dbReference>
<dbReference type="InterPro" id="IPR012337">
    <property type="entry name" value="RNaseH-like_sf"/>
</dbReference>
<organism evidence="12 13">
    <name type="scientific">Rhizobium mesosinicum</name>
    <dbReference type="NCBI Taxonomy" id="335017"/>
    <lineage>
        <taxon>Bacteria</taxon>
        <taxon>Pseudomonadati</taxon>
        <taxon>Pseudomonadota</taxon>
        <taxon>Alphaproteobacteria</taxon>
        <taxon>Hyphomicrobiales</taxon>
        <taxon>Rhizobiaceae</taxon>
        <taxon>Rhizobium/Agrobacterium group</taxon>
        <taxon>Rhizobium</taxon>
    </lineage>
</organism>
<dbReference type="PANTHER" id="PTHR10642">
    <property type="entry name" value="RIBONUCLEASE H1"/>
    <property type="match status" value="1"/>
</dbReference>
<dbReference type="InterPro" id="IPR036397">
    <property type="entry name" value="RNaseH_sf"/>
</dbReference>
<reference evidence="12 13" key="1">
    <citation type="journal article" date="2021" name="MBio">
        <title>Poor Competitiveness of Bradyrhizobium in Pigeon Pea Root Colonization in Indian Soils.</title>
        <authorList>
            <person name="Chalasani D."/>
            <person name="Basu A."/>
            <person name="Pullabhotla S.V.S.R.N."/>
            <person name="Jorrin B."/>
            <person name="Neal A.L."/>
            <person name="Poole P.S."/>
            <person name="Podile A.R."/>
            <person name="Tkacz A."/>
        </authorList>
    </citation>
    <scope>NUCLEOTIDE SEQUENCE [LARGE SCALE GENOMIC DNA]</scope>
    <source>
        <strain evidence="12 13">HU56</strain>
    </source>
</reference>
<protein>
    <recommendedName>
        <fullName evidence="5">ribonuclease H</fullName>
        <ecNumber evidence="5">3.1.26.4</ecNumber>
    </recommendedName>
</protein>
<evidence type="ECO:0000256" key="10">
    <source>
        <dbReference type="ARBA" id="ARBA00022842"/>
    </source>
</evidence>
<accession>A0ABS7GVU1</accession>
<proteinExistence type="inferred from homology"/>
<keyword evidence="13" id="KW-1185">Reference proteome</keyword>
<evidence type="ECO:0000256" key="6">
    <source>
        <dbReference type="ARBA" id="ARBA00022722"/>
    </source>
</evidence>
<name>A0ABS7GVU1_9HYPH</name>